<proteinExistence type="predicted"/>
<dbReference type="KEGG" id="mlr:MELLADRAFT_94679"/>
<dbReference type="GeneID" id="18936957"/>
<reference evidence="2" key="1">
    <citation type="journal article" date="2011" name="Proc. Natl. Acad. Sci. U.S.A.">
        <title>Obligate biotrophy features unraveled by the genomic analysis of rust fungi.</title>
        <authorList>
            <person name="Duplessis S."/>
            <person name="Cuomo C.A."/>
            <person name="Lin Y.-C."/>
            <person name="Aerts A."/>
            <person name="Tisserant E."/>
            <person name="Veneault-Fourrey C."/>
            <person name="Joly D.L."/>
            <person name="Hacquard S."/>
            <person name="Amselem J."/>
            <person name="Cantarel B.L."/>
            <person name="Chiu R."/>
            <person name="Coutinho P.M."/>
            <person name="Feau N."/>
            <person name="Field M."/>
            <person name="Frey P."/>
            <person name="Gelhaye E."/>
            <person name="Goldberg J."/>
            <person name="Grabherr M.G."/>
            <person name="Kodira C.D."/>
            <person name="Kohler A."/>
            <person name="Kuees U."/>
            <person name="Lindquist E.A."/>
            <person name="Lucas S.M."/>
            <person name="Mago R."/>
            <person name="Mauceli E."/>
            <person name="Morin E."/>
            <person name="Murat C."/>
            <person name="Pangilinan J.L."/>
            <person name="Park R."/>
            <person name="Pearson M."/>
            <person name="Quesneville H."/>
            <person name="Rouhier N."/>
            <person name="Sakthikumar S."/>
            <person name="Salamov A.A."/>
            <person name="Schmutz J."/>
            <person name="Selles B."/>
            <person name="Shapiro H."/>
            <person name="Tanguay P."/>
            <person name="Tuskan G.A."/>
            <person name="Henrissat B."/>
            <person name="Van de Peer Y."/>
            <person name="Rouze P."/>
            <person name="Ellis J.G."/>
            <person name="Dodds P.N."/>
            <person name="Schein J.E."/>
            <person name="Zhong S."/>
            <person name="Hamelin R.C."/>
            <person name="Grigoriev I.V."/>
            <person name="Szabo L.J."/>
            <person name="Martin F."/>
        </authorList>
    </citation>
    <scope>NUCLEOTIDE SEQUENCE [LARGE SCALE GENOMIC DNA]</scope>
    <source>
        <strain evidence="2">98AG31 / pathotype 3-4-7</strain>
    </source>
</reference>
<sequence>MLSSISKYINTSTIQKSSSQLKGSIKPLLISKTLSNYWLNDLLPNDHSRVASISKHEPATSNPANFKSNN</sequence>
<gene>
    <name evidence="1" type="ORF">MELLADRAFT_94679</name>
</gene>
<dbReference type="AlphaFoldDB" id="F4S7K0"/>
<organism evidence="2">
    <name type="scientific">Melampsora larici-populina (strain 98AG31 / pathotype 3-4-7)</name>
    <name type="common">Poplar leaf rust fungus</name>
    <dbReference type="NCBI Taxonomy" id="747676"/>
    <lineage>
        <taxon>Eukaryota</taxon>
        <taxon>Fungi</taxon>
        <taxon>Dikarya</taxon>
        <taxon>Basidiomycota</taxon>
        <taxon>Pucciniomycotina</taxon>
        <taxon>Pucciniomycetes</taxon>
        <taxon>Pucciniales</taxon>
        <taxon>Melampsoraceae</taxon>
        <taxon>Melampsora</taxon>
    </lineage>
</organism>
<protein>
    <submittedName>
        <fullName evidence="1">Uncharacterized protein</fullName>
    </submittedName>
</protein>
<accession>F4S7K0</accession>
<dbReference type="RefSeq" id="XP_007417363.1">
    <property type="nucleotide sequence ID" value="XM_007417301.1"/>
</dbReference>
<dbReference type="VEuPathDB" id="FungiDB:MELLADRAFT_94679"/>
<dbReference type="EMBL" id="GL883160">
    <property type="protein sequence ID" value="EGF99378.1"/>
    <property type="molecule type" value="Genomic_DNA"/>
</dbReference>
<evidence type="ECO:0000313" key="1">
    <source>
        <dbReference type="EMBL" id="EGF99378.1"/>
    </source>
</evidence>
<evidence type="ECO:0000313" key="2">
    <source>
        <dbReference type="Proteomes" id="UP000001072"/>
    </source>
</evidence>
<keyword evidence="2" id="KW-1185">Reference proteome</keyword>
<dbReference type="InParanoid" id="F4S7K0"/>
<name>F4S7K0_MELLP</name>
<dbReference type="Proteomes" id="UP000001072">
    <property type="component" value="Unassembled WGS sequence"/>
</dbReference>
<dbReference type="HOGENOM" id="CLU_2758308_0_0_1"/>